<dbReference type="PANTHER" id="PTHR32234">
    <property type="entry name" value="THIOL:DISULFIDE INTERCHANGE PROTEIN DSBD"/>
    <property type="match status" value="1"/>
</dbReference>
<dbReference type="Pfam" id="PF00085">
    <property type="entry name" value="Thioredoxin"/>
    <property type="match status" value="1"/>
</dbReference>
<dbReference type="InterPro" id="IPR017937">
    <property type="entry name" value="Thioredoxin_CS"/>
</dbReference>
<feature type="domain" description="Thioredoxin" evidence="3">
    <location>
        <begin position="5"/>
        <end position="133"/>
    </location>
</feature>
<evidence type="ECO:0000313" key="5">
    <source>
        <dbReference type="Proteomes" id="UP000297635"/>
    </source>
</evidence>
<dbReference type="GO" id="GO:0045454">
    <property type="term" value="P:cell redox homeostasis"/>
    <property type="evidence" value="ECO:0007669"/>
    <property type="project" value="TreeGrafter"/>
</dbReference>
<organism evidence="4 5">
    <name type="scientific">Duncaniella freteri</name>
    <dbReference type="NCBI Taxonomy" id="2530391"/>
    <lineage>
        <taxon>Bacteria</taxon>
        <taxon>Pseudomonadati</taxon>
        <taxon>Bacteroidota</taxon>
        <taxon>Bacteroidia</taxon>
        <taxon>Bacteroidales</taxon>
        <taxon>Muribaculaceae</taxon>
        <taxon>Duncaniella</taxon>
    </lineage>
</organism>
<dbReference type="PROSITE" id="PS51352">
    <property type="entry name" value="THIOREDOXIN_2"/>
    <property type="match status" value="1"/>
</dbReference>
<name>A0A4Z0V436_9BACT</name>
<sequence length="364" mass="41195">MKKTIISALIAMAGIMPAAAQTEFRHITFDEAKTAAKAEGKLIFVDFYTQWCGPCKRMAANVFPKKEIGDYLNPNFVCLKLDAEAEGAALAKTVEVKAYPTLMVFDADGNKLGSFAGMKDGQDFITAVEMCKNPELSPERVTARYEAGERTPEVVRAYAISIVDNARDYMSAFYQAGKIIDDYFESLNEQQRLKPENHFMFDSYTTGYNTPRVQFMIANRDRFDTSKSNDIAEQIKQQMTFEANRYFTTNVITDQASRQEYDKFKQNVEKMGLTSKFANMFRFAEAHASMDVEAYVDFCDKNFDTLDTEEQGSLLAQLSKTFAPSTPEQIKKVSGFARKRLPDLPISQLLMTAYSLHDLEVPKH</sequence>
<keyword evidence="1" id="KW-0676">Redox-active center</keyword>
<accession>A0A4Z0V436</accession>
<keyword evidence="2" id="KW-0732">Signal</keyword>
<dbReference type="Proteomes" id="UP000297635">
    <property type="component" value="Unassembled WGS sequence"/>
</dbReference>
<dbReference type="PRINTS" id="PR00421">
    <property type="entry name" value="THIOREDOXIN"/>
</dbReference>
<dbReference type="InterPro" id="IPR013766">
    <property type="entry name" value="Thioredoxin_domain"/>
</dbReference>
<gene>
    <name evidence="4" type="ORF">EZ315_04540</name>
</gene>
<dbReference type="PANTHER" id="PTHR32234:SF0">
    <property type="entry name" value="THIOL:DISULFIDE INTERCHANGE PROTEIN DSBD"/>
    <property type="match status" value="1"/>
</dbReference>
<dbReference type="PROSITE" id="PS00194">
    <property type="entry name" value="THIOREDOXIN_1"/>
    <property type="match status" value="1"/>
</dbReference>
<evidence type="ECO:0000256" key="2">
    <source>
        <dbReference type="SAM" id="SignalP"/>
    </source>
</evidence>
<evidence type="ECO:0000313" key="4">
    <source>
        <dbReference type="EMBL" id="TGG39999.1"/>
    </source>
</evidence>
<dbReference type="GeneID" id="82149051"/>
<reference evidence="4 5" key="1">
    <citation type="submission" date="2019-02" db="EMBL/GenBank/DDBJ databases">
        <title>Isolation and identification of novel species under the genus Muribaculum.</title>
        <authorList>
            <person name="Miyake S."/>
            <person name="Ding Y."/>
            <person name="Low A."/>
            <person name="Soh M."/>
            <person name="Seedorf H."/>
        </authorList>
    </citation>
    <scope>NUCLEOTIDE SEQUENCE [LARGE SCALE GENOMIC DNA]</scope>
    <source>
        <strain evidence="4 5">TLL-A3</strain>
    </source>
</reference>
<feature type="chain" id="PRO_5021432835" evidence="2">
    <location>
        <begin position="21"/>
        <end position="364"/>
    </location>
</feature>
<dbReference type="SUPFAM" id="SSF52833">
    <property type="entry name" value="Thioredoxin-like"/>
    <property type="match status" value="1"/>
</dbReference>
<dbReference type="InterPro" id="IPR036249">
    <property type="entry name" value="Thioredoxin-like_sf"/>
</dbReference>
<feature type="signal peptide" evidence="2">
    <location>
        <begin position="1"/>
        <end position="20"/>
    </location>
</feature>
<dbReference type="EMBL" id="SJSA01000001">
    <property type="protein sequence ID" value="TGG39999.1"/>
    <property type="molecule type" value="Genomic_DNA"/>
</dbReference>
<keyword evidence="5" id="KW-1185">Reference proteome</keyword>
<dbReference type="AlphaFoldDB" id="A0A4Z0V436"/>
<proteinExistence type="predicted"/>
<comment type="caution">
    <text evidence="4">The sequence shown here is derived from an EMBL/GenBank/DDBJ whole genome shotgun (WGS) entry which is preliminary data.</text>
</comment>
<dbReference type="RefSeq" id="WP_135470990.1">
    <property type="nucleotide sequence ID" value="NZ_CASJDB010000016.1"/>
</dbReference>
<dbReference type="CDD" id="cd02947">
    <property type="entry name" value="TRX_family"/>
    <property type="match status" value="1"/>
</dbReference>
<evidence type="ECO:0000256" key="1">
    <source>
        <dbReference type="ARBA" id="ARBA00023284"/>
    </source>
</evidence>
<protein>
    <submittedName>
        <fullName evidence="4">DUF255 domain-containing protein</fullName>
    </submittedName>
</protein>
<dbReference type="GO" id="GO:0015035">
    <property type="term" value="F:protein-disulfide reductase activity"/>
    <property type="evidence" value="ECO:0007669"/>
    <property type="project" value="TreeGrafter"/>
</dbReference>
<dbReference type="Gene3D" id="3.40.30.10">
    <property type="entry name" value="Glutaredoxin"/>
    <property type="match status" value="1"/>
</dbReference>
<evidence type="ECO:0000259" key="3">
    <source>
        <dbReference type="PROSITE" id="PS51352"/>
    </source>
</evidence>